<dbReference type="AlphaFoldDB" id="A0A9D2CST2"/>
<proteinExistence type="predicted"/>
<dbReference type="Gene3D" id="3.40.50.1110">
    <property type="entry name" value="SGNH hydrolase"/>
    <property type="match status" value="1"/>
</dbReference>
<dbReference type="SUPFAM" id="SSF52266">
    <property type="entry name" value="SGNH hydrolase"/>
    <property type="match status" value="1"/>
</dbReference>
<dbReference type="InterPro" id="IPR052940">
    <property type="entry name" value="Carb_Esterase_6"/>
</dbReference>
<evidence type="ECO:0000259" key="2">
    <source>
        <dbReference type="Pfam" id="PF03629"/>
    </source>
</evidence>
<protein>
    <submittedName>
        <fullName evidence="3">Sialate O-acetylesterase</fullName>
    </submittedName>
</protein>
<comment type="caution">
    <text evidence="3">The sequence shown here is derived from an EMBL/GenBank/DDBJ whole genome shotgun (WGS) entry which is preliminary data.</text>
</comment>
<dbReference type="PANTHER" id="PTHR31988:SF19">
    <property type="entry name" value="9-O-ACETYL-N-ACETYLNEURAMINIC ACID DEACETYLASE-RELATED"/>
    <property type="match status" value="1"/>
</dbReference>
<reference evidence="3" key="1">
    <citation type="journal article" date="2021" name="PeerJ">
        <title>Extensive microbial diversity within the chicken gut microbiome revealed by metagenomics and culture.</title>
        <authorList>
            <person name="Gilroy R."/>
            <person name="Ravi A."/>
            <person name="Getino M."/>
            <person name="Pursley I."/>
            <person name="Horton D.L."/>
            <person name="Alikhan N.F."/>
            <person name="Baker D."/>
            <person name="Gharbi K."/>
            <person name="Hall N."/>
            <person name="Watson M."/>
            <person name="Adriaenssens E.M."/>
            <person name="Foster-Nyarko E."/>
            <person name="Jarju S."/>
            <person name="Secka A."/>
            <person name="Antonio M."/>
            <person name="Oren A."/>
            <person name="Chaudhuri R.R."/>
            <person name="La Ragione R."/>
            <person name="Hildebrand F."/>
            <person name="Pallen M.J."/>
        </authorList>
    </citation>
    <scope>NUCLEOTIDE SEQUENCE</scope>
    <source>
        <strain evidence="3">1345</strain>
    </source>
</reference>
<dbReference type="InterPro" id="IPR036514">
    <property type="entry name" value="SGNH_hydro_sf"/>
</dbReference>
<dbReference type="InterPro" id="IPR005181">
    <property type="entry name" value="SASA"/>
</dbReference>
<organism evidence="3 4">
    <name type="scientific">Candidatus Borkfalkia excrementigallinarum</name>
    <dbReference type="NCBI Taxonomy" id="2838506"/>
    <lineage>
        <taxon>Bacteria</taxon>
        <taxon>Bacillati</taxon>
        <taxon>Bacillota</taxon>
        <taxon>Clostridia</taxon>
        <taxon>Christensenellales</taxon>
        <taxon>Christensenellaceae</taxon>
        <taxon>Candidatus Borkfalkia</taxon>
    </lineage>
</organism>
<name>A0A9D2CST2_9FIRM</name>
<dbReference type="Proteomes" id="UP000886750">
    <property type="component" value="Unassembled WGS sequence"/>
</dbReference>
<sequence>MNILLIAGQSNAVGTSRTGPLKGYEFSNVSLYQAGEFTGGNQALQNVWLRGIRPNMGYTPEHSGIELGICSALRGAEPYGIIRYAYGTTDLIRNWQAESLWKKVPASMEDSGYCFLQWKNTFLRAVHSLQTPFIVRGLVFMQGESDAYDRDGALRYAENLRSLMRDMRRFIGNESLPVLIGEIATPVSEYAPFADIVREGQREFCRGDKNAVFVPSKDLRLQDGWHYIMQDAIELGERFGREVKNLFEKP</sequence>
<dbReference type="EMBL" id="DXCQ01000067">
    <property type="protein sequence ID" value="HIY97500.1"/>
    <property type="molecule type" value="Genomic_DNA"/>
</dbReference>
<reference evidence="3" key="2">
    <citation type="submission" date="2021-04" db="EMBL/GenBank/DDBJ databases">
        <authorList>
            <person name="Gilroy R."/>
        </authorList>
    </citation>
    <scope>NUCLEOTIDE SEQUENCE</scope>
    <source>
        <strain evidence="3">1345</strain>
    </source>
</reference>
<dbReference type="Pfam" id="PF03629">
    <property type="entry name" value="SASA"/>
    <property type="match status" value="1"/>
</dbReference>
<dbReference type="PANTHER" id="PTHR31988">
    <property type="entry name" value="ESTERASE, PUTATIVE (DUF303)-RELATED"/>
    <property type="match status" value="1"/>
</dbReference>
<accession>A0A9D2CST2</accession>
<evidence type="ECO:0000313" key="3">
    <source>
        <dbReference type="EMBL" id="HIY97500.1"/>
    </source>
</evidence>
<feature type="domain" description="Sialate O-acetylesterase" evidence="2">
    <location>
        <begin position="2"/>
        <end position="243"/>
    </location>
</feature>
<evidence type="ECO:0000313" key="4">
    <source>
        <dbReference type="Proteomes" id="UP000886750"/>
    </source>
</evidence>
<keyword evidence="1" id="KW-0378">Hydrolase</keyword>
<dbReference type="GO" id="GO:0016787">
    <property type="term" value="F:hydrolase activity"/>
    <property type="evidence" value="ECO:0007669"/>
    <property type="project" value="UniProtKB-KW"/>
</dbReference>
<evidence type="ECO:0000256" key="1">
    <source>
        <dbReference type="ARBA" id="ARBA00022801"/>
    </source>
</evidence>
<gene>
    <name evidence="3" type="ORF">H9729_07410</name>
</gene>